<evidence type="ECO:0000313" key="3">
    <source>
        <dbReference type="Proteomes" id="UP001061999"/>
    </source>
</evidence>
<proteinExistence type="predicted"/>
<dbReference type="RefSeq" id="WP_264427003.1">
    <property type="nucleotide sequence ID" value="NZ_JAOSHO010000043.1"/>
</dbReference>
<gene>
    <name evidence="2" type="ORF">OC610_05995</name>
</gene>
<dbReference type="PANTHER" id="PTHR43441">
    <property type="entry name" value="RIBOSOMAL-PROTEIN-SERINE ACETYLTRANSFERASE"/>
    <property type="match status" value="1"/>
</dbReference>
<dbReference type="SUPFAM" id="SSF55729">
    <property type="entry name" value="Acyl-CoA N-acyltransferases (Nat)"/>
    <property type="match status" value="1"/>
</dbReference>
<sequence>MSTSLADWKGAPAPFTQLIEGRFIRLEKLNPARHADGLWQALEGPGADPKLWDYLPYGPFKDRNAFDAWLDNHAANIDPYFFSVIDRASGEVQGILSLMSIVPIHGRIEIGHVTFGAPMQRSPKSTEAVYLLAKESFALGYRRLEWKCNNDNARSRYAAERLGFTFEGVFRQHMVVKGQNRDTAWYSMLDSEWPVIRAGFERWLSEENQAADGQVRGLVECRSSNAVD</sequence>
<name>A0ABT3F633_9PSED</name>
<dbReference type="Proteomes" id="UP001061999">
    <property type="component" value="Unassembled WGS sequence"/>
</dbReference>
<dbReference type="PROSITE" id="PS51186">
    <property type="entry name" value="GNAT"/>
    <property type="match status" value="1"/>
</dbReference>
<dbReference type="Gene3D" id="3.40.630.30">
    <property type="match status" value="1"/>
</dbReference>
<dbReference type="InterPro" id="IPR051908">
    <property type="entry name" value="Ribosomal_N-acetyltransferase"/>
</dbReference>
<organism evidence="2 3">
    <name type="scientific">Pseudomonas agronomica</name>
    <dbReference type="NCBI Taxonomy" id="2979328"/>
    <lineage>
        <taxon>Bacteria</taxon>
        <taxon>Pseudomonadati</taxon>
        <taxon>Pseudomonadota</taxon>
        <taxon>Gammaproteobacteria</taxon>
        <taxon>Pseudomonadales</taxon>
        <taxon>Pseudomonadaceae</taxon>
        <taxon>Pseudomonas</taxon>
    </lineage>
</organism>
<evidence type="ECO:0000313" key="2">
    <source>
        <dbReference type="EMBL" id="MCW1243950.1"/>
    </source>
</evidence>
<dbReference type="PANTHER" id="PTHR43441:SF2">
    <property type="entry name" value="FAMILY ACETYLTRANSFERASE, PUTATIVE (AFU_ORTHOLOGUE AFUA_7G00850)-RELATED"/>
    <property type="match status" value="1"/>
</dbReference>
<protein>
    <submittedName>
        <fullName evidence="2">GNAT family N-acetyltransferase</fullName>
    </submittedName>
</protein>
<keyword evidence="3" id="KW-1185">Reference proteome</keyword>
<dbReference type="EMBL" id="JAOSHO010000043">
    <property type="protein sequence ID" value="MCW1243950.1"/>
    <property type="molecule type" value="Genomic_DNA"/>
</dbReference>
<evidence type="ECO:0000259" key="1">
    <source>
        <dbReference type="PROSITE" id="PS51186"/>
    </source>
</evidence>
<feature type="domain" description="N-acetyltransferase" evidence="1">
    <location>
        <begin position="24"/>
        <end position="182"/>
    </location>
</feature>
<reference evidence="2" key="1">
    <citation type="submission" date="2022-07" db="EMBL/GenBank/DDBJ databases">
        <title>Pseudomonas agronomica sp. nov.: a novel bacterium with biotechnological application in the synthesis of biofertilizers from valorized agricultural residues.</title>
        <authorList>
            <person name="Robas M."/>
            <person name="Fernandez V.M."/>
            <person name="Luna L."/>
            <person name="Provanza A."/>
            <person name="Jimenez P.A."/>
        </authorList>
    </citation>
    <scope>NUCLEOTIDE SEQUENCE</scope>
    <source>
        <strain evidence="2">SAICEU22T</strain>
    </source>
</reference>
<comment type="caution">
    <text evidence="2">The sequence shown here is derived from an EMBL/GenBank/DDBJ whole genome shotgun (WGS) entry which is preliminary data.</text>
</comment>
<dbReference type="InterPro" id="IPR016181">
    <property type="entry name" value="Acyl_CoA_acyltransferase"/>
</dbReference>
<dbReference type="InterPro" id="IPR000182">
    <property type="entry name" value="GNAT_dom"/>
</dbReference>
<accession>A0ABT3F633</accession>
<dbReference type="Pfam" id="PF13302">
    <property type="entry name" value="Acetyltransf_3"/>
    <property type="match status" value="1"/>
</dbReference>